<comment type="caution">
    <text evidence="3">The sequence shown here is derived from an EMBL/GenBank/DDBJ whole genome shotgun (WGS) entry which is preliminary data.</text>
</comment>
<comment type="similarity">
    <text evidence="1">Belongs to the short-chain dehydrogenases/reductases (SDR) family.</text>
</comment>
<evidence type="ECO:0000313" key="4">
    <source>
        <dbReference type="Proteomes" id="UP001549773"/>
    </source>
</evidence>
<dbReference type="InterPro" id="IPR002347">
    <property type="entry name" value="SDR_fam"/>
</dbReference>
<evidence type="ECO:0000256" key="1">
    <source>
        <dbReference type="ARBA" id="ARBA00006484"/>
    </source>
</evidence>
<keyword evidence="2" id="KW-0560">Oxidoreductase</keyword>
<name>A0ABV2U029_9FLAO</name>
<evidence type="ECO:0000313" key="3">
    <source>
        <dbReference type="EMBL" id="MET7030455.1"/>
    </source>
</evidence>
<dbReference type="PANTHER" id="PTHR48107:SF16">
    <property type="entry name" value="NADPH-DEPENDENT ALDEHYDE REDUCTASE 1, CHLOROPLASTIC"/>
    <property type="match status" value="1"/>
</dbReference>
<dbReference type="InterPro" id="IPR020904">
    <property type="entry name" value="Sc_DH/Rdtase_CS"/>
</dbReference>
<keyword evidence="4" id="KW-1185">Reference proteome</keyword>
<dbReference type="RefSeq" id="WP_354619252.1">
    <property type="nucleotide sequence ID" value="NZ_JBEWYP010000008.1"/>
</dbReference>
<protein>
    <submittedName>
        <fullName evidence="3">SDR family oxidoreductase</fullName>
    </submittedName>
</protein>
<accession>A0ABV2U029</accession>
<sequence>MNKEEKQSTQPGRQYVMESTPVTIRDNYKGSDKLKGKVALITGGDSGIGKSAAVHFAREGADIAIVYLDEDTDAKDTQQAIKAEGKECLLIKGDVKDAKFCKEAVQQTVDKYGKLNIVVNNAAVQFSVENLEDISINNLHTTFETNIYSYFYITQAAMEYLNKGDAIINTTSVTAYRGSEHLIDYSSTKGAIVTFTRSLSGLLAKKSIRVNAVAPGPIWTPLIPATFEKERLKDFGKDVPMGRPGQPSEVGPAYVFLASEDSSYMTGQVIHINGGEIIGG</sequence>
<dbReference type="PRINTS" id="PR00081">
    <property type="entry name" value="GDHRDH"/>
</dbReference>
<dbReference type="PANTHER" id="PTHR48107">
    <property type="entry name" value="NADPH-DEPENDENT ALDEHYDE REDUCTASE-LIKE PROTEIN, CHLOROPLASTIC-RELATED"/>
    <property type="match status" value="1"/>
</dbReference>
<dbReference type="Proteomes" id="UP001549773">
    <property type="component" value="Unassembled WGS sequence"/>
</dbReference>
<gene>
    <name evidence="3" type="ORF">ABXZ32_13685</name>
</gene>
<evidence type="ECO:0000256" key="2">
    <source>
        <dbReference type="ARBA" id="ARBA00023002"/>
    </source>
</evidence>
<dbReference type="CDD" id="cd05355">
    <property type="entry name" value="SDR_c1"/>
    <property type="match status" value="1"/>
</dbReference>
<dbReference type="SUPFAM" id="SSF51735">
    <property type="entry name" value="NAD(P)-binding Rossmann-fold domains"/>
    <property type="match status" value="1"/>
</dbReference>
<dbReference type="Gene3D" id="3.40.50.720">
    <property type="entry name" value="NAD(P)-binding Rossmann-like Domain"/>
    <property type="match status" value="1"/>
</dbReference>
<dbReference type="Pfam" id="PF13561">
    <property type="entry name" value="adh_short_C2"/>
    <property type="match status" value="1"/>
</dbReference>
<dbReference type="PROSITE" id="PS00061">
    <property type="entry name" value="ADH_SHORT"/>
    <property type="match status" value="1"/>
</dbReference>
<dbReference type="InterPro" id="IPR036291">
    <property type="entry name" value="NAD(P)-bd_dom_sf"/>
</dbReference>
<dbReference type="NCBIfam" id="NF005214">
    <property type="entry name" value="PRK06701.1"/>
    <property type="match status" value="1"/>
</dbReference>
<organism evidence="3 4">
    <name type="scientific">Sediminicola luteus</name>
    <dbReference type="NCBI Taxonomy" id="319238"/>
    <lineage>
        <taxon>Bacteria</taxon>
        <taxon>Pseudomonadati</taxon>
        <taxon>Bacteroidota</taxon>
        <taxon>Flavobacteriia</taxon>
        <taxon>Flavobacteriales</taxon>
        <taxon>Flavobacteriaceae</taxon>
        <taxon>Sediminicola</taxon>
    </lineage>
</organism>
<proteinExistence type="inferred from homology"/>
<dbReference type="EMBL" id="JBEWYP010000008">
    <property type="protein sequence ID" value="MET7030455.1"/>
    <property type="molecule type" value="Genomic_DNA"/>
</dbReference>
<reference evidence="3 4" key="1">
    <citation type="submission" date="2024-07" db="EMBL/GenBank/DDBJ databases">
        <title>The genome sequence of type strain Sediminicola luteus GDMCC 1.2596T.</title>
        <authorList>
            <person name="Liu Y."/>
        </authorList>
    </citation>
    <scope>NUCLEOTIDE SEQUENCE [LARGE SCALE GENOMIC DNA]</scope>
    <source>
        <strain evidence="3 4">GDMCC 1.2596</strain>
    </source>
</reference>
<dbReference type="PRINTS" id="PR00080">
    <property type="entry name" value="SDRFAMILY"/>
</dbReference>